<keyword evidence="2" id="KW-0256">Endoplasmic reticulum</keyword>
<keyword evidence="2" id="KW-0931">ER-Golgi transport</keyword>
<dbReference type="GO" id="GO:0005789">
    <property type="term" value="C:endoplasmic reticulum membrane"/>
    <property type="evidence" value="ECO:0007669"/>
    <property type="project" value="UniProtKB-SubCell"/>
</dbReference>
<keyword evidence="2" id="KW-0813">Transport</keyword>
<proteinExistence type="inferred from homology"/>
<name>A0A212CBU8_CEREH</name>
<feature type="non-terminal residue" evidence="4">
    <location>
        <position position="264"/>
    </location>
</feature>
<dbReference type="SUPFAM" id="SSF53300">
    <property type="entry name" value="vWA-like"/>
    <property type="match status" value="1"/>
</dbReference>
<keyword evidence="2" id="KW-0968">Cytoplasmic vesicle</keyword>
<organism evidence="4 5">
    <name type="scientific">Cervus elaphus hippelaphus</name>
    <name type="common">European red deer</name>
    <dbReference type="NCBI Taxonomy" id="46360"/>
    <lineage>
        <taxon>Eukaryota</taxon>
        <taxon>Metazoa</taxon>
        <taxon>Chordata</taxon>
        <taxon>Craniata</taxon>
        <taxon>Vertebrata</taxon>
        <taxon>Euteleostomi</taxon>
        <taxon>Mammalia</taxon>
        <taxon>Eutheria</taxon>
        <taxon>Laurasiatheria</taxon>
        <taxon>Artiodactyla</taxon>
        <taxon>Ruminantia</taxon>
        <taxon>Pecora</taxon>
        <taxon>Cervidae</taxon>
        <taxon>Cervinae</taxon>
        <taxon>Cervus</taxon>
    </lineage>
</organism>
<dbReference type="InterPro" id="IPR036465">
    <property type="entry name" value="vWFA_dom_sf"/>
</dbReference>
<dbReference type="GO" id="GO:0005096">
    <property type="term" value="F:GTPase activator activity"/>
    <property type="evidence" value="ECO:0007669"/>
    <property type="project" value="TreeGrafter"/>
</dbReference>
<dbReference type="PANTHER" id="PTHR11141">
    <property type="entry name" value="PROTEIN TRANSPORT PROTEIN SEC23"/>
    <property type="match status" value="1"/>
</dbReference>
<gene>
    <name evidence="4" type="ORF">Celaphus_00007580</name>
</gene>
<dbReference type="Gene3D" id="3.40.50.410">
    <property type="entry name" value="von Willebrand factor, type A domain"/>
    <property type="match status" value="1"/>
</dbReference>
<dbReference type="OrthoDB" id="10256289at2759"/>
<evidence type="ECO:0000313" key="5">
    <source>
        <dbReference type="Proteomes" id="UP000242450"/>
    </source>
</evidence>
<dbReference type="Pfam" id="PF04811">
    <property type="entry name" value="Sec23_trunk"/>
    <property type="match status" value="1"/>
</dbReference>
<feature type="domain" description="Sec23/Sec24 trunk" evidence="3">
    <location>
        <begin position="61"/>
        <end position="263"/>
    </location>
</feature>
<evidence type="ECO:0000259" key="3">
    <source>
        <dbReference type="Pfam" id="PF04811"/>
    </source>
</evidence>
<evidence type="ECO:0000256" key="1">
    <source>
        <dbReference type="ARBA" id="ARBA00022490"/>
    </source>
</evidence>
<keyword evidence="2" id="KW-0653">Protein transport</keyword>
<dbReference type="PANTHER" id="PTHR11141:SF10">
    <property type="entry name" value="PROTEIN TRANSPORT PROTEIN SEC23B"/>
    <property type="match status" value="1"/>
</dbReference>
<dbReference type="GO" id="GO:0046872">
    <property type="term" value="F:metal ion binding"/>
    <property type="evidence" value="ECO:0007669"/>
    <property type="project" value="UniProtKB-KW"/>
</dbReference>
<keyword evidence="2" id="KW-0862">Zinc</keyword>
<comment type="subcellular location">
    <subcellularLocation>
        <location evidence="2">Cytoplasmic vesicle</location>
        <location evidence="2">COPII-coated vesicle membrane</location>
        <topology evidence="2">Peripheral membrane protein</topology>
        <orientation evidence="2">Cytoplasmic side</orientation>
    </subcellularLocation>
    <subcellularLocation>
        <location evidence="2">Endoplasmic reticulum membrane</location>
        <topology evidence="2">Peripheral membrane protein</topology>
        <orientation evidence="2">Cytoplasmic side</orientation>
    </subcellularLocation>
    <subcellularLocation>
        <location evidence="2">Cytoplasm</location>
        <location evidence="2">Cytosol</location>
    </subcellularLocation>
</comment>
<protein>
    <recommendedName>
        <fullName evidence="2">Protein transport protein SEC23</fullName>
    </recommendedName>
</protein>
<evidence type="ECO:0000313" key="4">
    <source>
        <dbReference type="EMBL" id="OWK03460.1"/>
    </source>
</evidence>
<dbReference type="GO" id="GO:0070971">
    <property type="term" value="C:endoplasmic reticulum exit site"/>
    <property type="evidence" value="ECO:0007669"/>
    <property type="project" value="TreeGrafter"/>
</dbReference>
<keyword evidence="5" id="KW-1185">Reference proteome</keyword>
<dbReference type="AlphaFoldDB" id="A0A212CBU8"/>
<dbReference type="Proteomes" id="UP000242450">
    <property type="component" value="Chromosome 23"/>
</dbReference>
<keyword evidence="2" id="KW-0472">Membrane</keyword>
<comment type="caution">
    <text evidence="4">The sequence shown here is derived from an EMBL/GenBank/DDBJ whole genome shotgun (WGS) entry which is preliminary data.</text>
</comment>
<dbReference type="GO" id="GO:0006886">
    <property type="term" value="P:intracellular protein transport"/>
    <property type="evidence" value="ECO:0007669"/>
    <property type="project" value="InterPro"/>
</dbReference>
<keyword evidence="2" id="KW-0479">Metal-binding</keyword>
<accession>A0A212CBU8</accession>
<comment type="function">
    <text evidence="2">Component of the coat protein complex II (COPII) which promotes the formation of transport vesicles from the endoplasmic reticulum (ER). The coat has two main functions, the physical deformation of the endoplasmic reticulum membrane into vesicles and the selection of cargo molecules.</text>
</comment>
<dbReference type="EMBL" id="MKHE01000023">
    <property type="protein sequence ID" value="OWK03460.1"/>
    <property type="molecule type" value="Genomic_DNA"/>
</dbReference>
<dbReference type="FunFam" id="3.40.50.410:FF:000043">
    <property type="entry name" value="Protein transport protein SEC23"/>
    <property type="match status" value="1"/>
</dbReference>
<evidence type="ECO:0000256" key="2">
    <source>
        <dbReference type="RuleBase" id="RU365030"/>
    </source>
</evidence>
<dbReference type="InterPro" id="IPR037364">
    <property type="entry name" value="Sec23"/>
</dbReference>
<sequence>MKNAMACDLVGIMNLYSAAGRLAKPFSIHFAYAGISEVNQPAELMPQFSTIEYVIQRGASSPLIFLYVVDTCLEEDDLQALKESLQMSLSLLPPDALVGLITFGRMVQVHELSCEGISKSYVFRGTKDLTAKQIQDMLGLTKPAMPVQPVRPAQPQERPSVSSRFLQPIHKIDMNLTDLLGELQRDPWPVPQGKRPLRSTGVALSIAVGLLEGTFPNTGARIMLFTGGPPTQGPGMVVGDELKVPIRSWHDIEKDNARFMKKAT</sequence>
<dbReference type="GO" id="GO:0005829">
    <property type="term" value="C:cytosol"/>
    <property type="evidence" value="ECO:0007669"/>
    <property type="project" value="UniProtKB-SubCell"/>
</dbReference>
<dbReference type="GO" id="GO:0030127">
    <property type="term" value="C:COPII vesicle coat"/>
    <property type="evidence" value="ECO:0007669"/>
    <property type="project" value="InterPro"/>
</dbReference>
<reference evidence="4 5" key="1">
    <citation type="journal article" date="2018" name="Mol. Genet. Genomics">
        <title>The red deer Cervus elaphus genome CerEla1.0: sequencing, annotating, genes, and chromosomes.</title>
        <authorList>
            <person name="Bana N.A."/>
            <person name="Nyiri A."/>
            <person name="Nagy J."/>
            <person name="Frank K."/>
            <person name="Nagy T."/>
            <person name="Steger V."/>
            <person name="Schiller M."/>
            <person name="Lakatos P."/>
            <person name="Sugar L."/>
            <person name="Horn P."/>
            <person name="Barta E."/>
            <person name="Orosz L."/>
        </authorList>
    </citation>
    <scope>NUCLEOTIDE SEQUENCE [LARGE SCALE GENOMIC DNA]</scope>
    <source>
        <strain evidence="4">Hungarian</strain>
    </source>
</reference>
<dbReference type="InterPro" id="IPR006896">
    <property type="entry name" value="Sec23/24_trunk_dom"/>
</dbReference>
<keyword evidence="1 2" id="KW-0963">Cytoplasm</keyword>
<dbReference type="GO" id="GO:0090110">
    <property type="term" value="P:COPII-coated vesicle cargo loading"/>
    <property type="evidence" value="ECO:0007669"/>
    <property type="project" value="TreeGrafter"/>
</dbReference>
<comment type="similarity">
    <text evidence="2">Belongs to the SEC23/SEC24 family. SEC23 subfamily.</text>
</comment>